<evidence type="ECO:0000256" key="4">
    <source>
        <dbReference type="ARBA" id="ARBA00022664"/>
    </source>
</evidence>
<comment type="catalytic activity">
    <reaction evidence="12">
        <text>5,6-dihydrouridine(20b) in tRNA + NADP(+) = uridine(20b) in tRNA + NADPH + H(+)</text>
        <dbReference type="Rhea" id="RHEA:53356"/>
        <dbReference type="Rhea" id="RHEA-COMP:13537"/>
        <dbReference type="Rhea" id="RHEA-COMP:13538"/>
        <dbReference type="ChEBI" id="CHEBI:15378"/>
        <dbReference type="ChEBI" id="CHEBI:57783"/>
        <dbReference type="ChEBI" id="CHEBI:58349"/>
        <dbReference type="ChEBI" id="CHEBI:65315"/>
        <dbReference type="ChEBI" id="CHEBI:74443"/>
        <dbReference type="EC" id="1.3.1.90"/>
    </reaction>
    <physiologicalReaction direction="right-to-left" evidence="12">
        <dbReference type="Rhea" id="RHEA:53358"/>
    </physiologicalReaction>
</comment>
<evidence type="ECO:0000256" key="7">
    <source>
        <dbReference type="ARBA" id="ARBA00023002"/>
    </source>
</evidence>
<feature type="binding site" evidence="19">
    <location>
        <position position="82"/>
    </location>
    <ligand>
        <name>FMN</name>
        <dbReference type="ChEBI" id="CHEBI:58210"/>
    </ligand>
</feature>
<dbReference type="InterPro" id="IPR013785">
    <property type="entry name" value="Aldolase_TIM"/>
</dbReference>
<evidence type="ECO:0000256" key="16">
    <source>
        <dbReference type="ARBA" id="ARBA00060741"/>
    </source>
</evidence>
<dbReference type="InterPro" id="IPR001269">
    <property type="entry name" value="DUS_fam"/>
</dbReference>
<comment type="function">
    <text evidence="9">Catalyzes the synthesis of dihydrouridine, a modified base found in the D-loop of most tRNAs. Specifically modifies U47 in cytoplasmic tRNAs. Catalyzes the synthesis of dihydrouridine in some mRNAs, thereby affecting their translation.</text>
</comment>
<evidence type="ECO:0000259" key="20">
    <source>
        <dbReference type="Pfam" id="PF01207"/>
    </source>
</evidence>
<comment type="catalytic activity">
    <reaction evidence="10">
        <text>a 5,6-dihydrouridine in mRNA + NAD(+) = a uridine in mRNA + NADH + H(+)</text>
        <dbReference type="Rhea" id="RHEA:69851"/>
        <dbReference type="Rhea" id="RHEA-COMP:14658"/>
        <dbReference type="Rhea" id="RHEA-COMP:17789"/>
        <dbReference type="ChEBI" id="CHEBI:15378"/>
        <dbReference type="ChEBI" id="CHEBI:57540"/>
        <dbReference type="ChEBI" id="CHEBI:57945"/>
        <dbReference type="ChEBI" id="CHEBI:65315"/>
        <dbReference type="ChEBI" id="CHEBI:74443"/>
    </reaction>
    <physiologicalReaction direction="right-to-left" evidence="10">
        <dbReference type="Rhea" id="RHEA:69853"/>
    </physiologicalReaction>
</comment>
<comment type="catalytic activity">
    <reaction evidence="14">
        <text>5,6-dihydrouridine(20b) in tRNA + NAD(+) = uridine(20b) in tRNA + NADH + H(+)</text>
        <dbReference type="Rhea" id="RHEA:53352"/>
        <dbReference type="Rhea" id="RHEA-COMP:13537"/>
        <dbReference type="Rhea" id="RHEA-COMP:13538"/>
        <dbReference type="ChEBI" id="CHEBI:15378"/>
        <dbReference type="ChEBI" id="CHEBI:57540"/>
        <dbReference type="ChEBI" id="CHEBI:57945"/>
        <dbReference type="ChEBI" id="CHEBI:65315"/>
        <dbReference type="ChEBI" id="CHEBI:74443"/>
        <dbReference type="EC" id="1.3.1.90"/>
    </reaction>
    <physiologicalReaction direction="right-to-left" evidence="14">
        <dbReference type="Rhea" id="RHEA:53354"/>
    </physiologicalReaction>
</comment>
<dbReference type="Pfam" id="PF01207">
    <property type="entry name" value="Dus"/>
    <property type="match status" value="1"/>
</dbReference>
<dbReference type="OrthoDB" id="9977870at2759"/>
<gene>
    <name evidence="21" type="ORF">BDZ85DRAFT_69051</name>
</gene>
<dbReference type="AlphaFoldDB" id="A0A6A6GIR3"/>
<keyword evidence="7 17" id="KW-0560">Oxidoreductase</keyword>
<comment type="catalytic activity">
    <reaction evidence="13">
        <text>5,6-dihydrouridine(20a) in tRNA + NAD(+) = uridine(20a) in tRNA + NADH + H(+)</text>
        <dbReference type="Rhea" id="RHEA:53348"/>
        <dbReference type="Rhea" id="RHEA-COMP:13535"/>
        <dbReference type="Rhea" id="RHEA-COMP:13536"/>
        <dbReference type="ChEBI" id="CHEBI:15378"/>
        <dbReference type="ChEBI" id="CHEBI:57540"/>
        <dbReference type="ChEBI" id="CHEBI:57945"/>
        <dbReference type="ChEBI" id="CHEBI:65315"/>
        <dbReference type="ChEBI" id="CHEBI:74443"/>
        <dbReference type="EC" id="1.3.1.90"/>
    </reaction>
    <physiologicalReaction direction="right-to-left" evidence="13">
        <dbReference type="Rhea" id="RHEA:53350"/>
    </physiologicalReaction>
</comment>
<evidence type="ECO:0000256" key="15">
    <source>
        <dbReference type="ARBA" id="ARBA00052996"/>
    </source>
</evidence>
<sequence>MSDARYTVGSQFSFPLRSSSDVDAVCAPMVRYSKLPFRLLIKDYGVDITWTPMILAHEFIRHPVARDSDFTTHTSEGPLVAQFASSDPEEFARAATLIGPWVNGIDLNCGCPQSWAIKEGIGCSLMSRPELVRDIVSAAKFVYGSKKSVSIKIRIHKDINETIRFLSIVRPSGFDWVTVHARTKNQRSSTPPDLEALKTLKQAFPDLLMIANGDVYSKDDADDIVTRTGVEGAMAARGILENPCLFAGHKTTPLRAVGEFLAHVARSGLRFELVLYHVNEMLLKALSKKERKSLMECKDMVDLTDWLELKIDLHRKYKAI</sequence>
<dbReference type="PROSITE" id="PS01136">
    <property type="entry name" value="UPF0034"/>
    <property type="match status" value="1"/>
</dbReference>
<evidence type="ECO:0000256" key="18">
    <source>
        <dbReference type="PIRSR" id="PIRSR006621-1"/>
    </source>
</evidence>
<dbReference type="Proteomes" id="UP000799538">
    <property type="component" value="Unassembled WGS sequence"/>
</dbReference>
<dbReference type="PANTHER" id="PTHR11082">
    <property type="entry name" value="TRNA-DIHYDROURIDINE SYNTHASE"/>
    <property type="match status" value="1"/>
</dbReference>
<feature type="binding site" evidence="19">
    <location>
        <begin position="236"/>
        <end position="237"/>
    </location>
    <ligand>
        <name>FMN</name>
        <dbReference type="ChEBI" id="CHEBI:58210"/>
    </ligand>
</feature>
<reference evidence="22" key="1">
    <citation type="journal article" date="2020" name="Stud. Mycol.">
        <title>101 Dothideomycetes genomes: A test case for predicting lifestyles and emergence of pathogens.</title>
        <authorList>
            <person name="Haridas S."/>
            <person name="Albert R."/>
            <person name="Binder M."/>
            <person name="Bloem J."/>
            <person name="LaButti K."/>
            <person name="Salamov A."/>
            <person name="Andreopoulos B."/>
            <person name="Baker S."/>
            <person name="Barry K."/>
            <person name="Bills G."/>
            <person name="Bluhm B."/>
            <person name="Cannon C."/>
            <person name="Castanera R."/>
            <person name="Culley D."/>
            <person name="Daum C."/>
            <person name="Ezra D."/>
            <person name="Gonzalez J."/>
            <person name="Henrissat B."/>
            <person name="Kuo A."/>
            <person name="Liang C."/>
            <person name="Lipzen A."/>
            <person name="Lutzoni F."/>
            <person name="Magnuson J."/>
            <person name="Mondo S."/>
            <person name="Nolan M."/>
            <person name="Ohm R."/>
            <person name="Pangilinan J."/>
            <person name="Park H.-J."/>
            <person name="Ramirez L."/>
            <person name="Alfaro M."/>
            <person name="Sun H."/>
            <person name="Tritt A."/>
            <person name="Yoshinaga Y."/>
            <person name="Zwiers L.-H."/>
            <person name="Turgeon B."/>
            <person name="Goodwin S."/>
            <person name="Spatafora J."/>
            <person name="Crous P."/>
            <person name="Grigoriev I."/>
        </authorList>
    </citation>
    <scope>NUCLEOTIDE SEQUENCE [LARGE SCALE GENOMIC DNA]</scope>
    <source>
        <strain evidence="22">CECT 20119</strain>
    </source>
</reference>
<dbReference type="GO" id="GO:0102266">
    <property type="term" value="F:tRNA-dihydrouridine20a synthase activity"/>
    <property type="evidence" value="ECO:0007669"/>
    <property type="project" value="UniProtKB-EC"/>
</dbReference>
<comment type="cofactor">
    <cofactor evidence="1 17 19">
        <name>FMN</name>
        <dbReference type="ChEBI" id="CHEBI:58210"/>
    </cofactor>
</comment>
<comment type="catalytic activity">
    <reaction evidence="15">
        <text>5,6-dihydrouridine(20a) in tRNA + NADP(+) = uridine(20a) in tRNA + NADPH + H(+)</text>
        <dbReference type="Rhea" id="RHEA:53344"/>
        <dbReference type="Rhea" id="RHEA-COMP:13535"/>
        <dbReference type="Rhea" id="RHEA-COMP:13536"/>
        <dbReference type="ChEBI" id="CHEBI:15378"/>
        <dbReference type="ChEBI" id="CHEBI:57783"/>
        <dbReference type="ChEBI" id="CHEBI:58349"/>
        <dbReference type="ChEBI" id="CHEBI:65315"/>
        <dbReference type="ChEBI" id="CHEBI:74443"/>
        <dbReference type="EC" id="1.3.1.90"/>
    </reaction>
    <physiologicalReaction direction="right-to-left" evidence="15">
        <dbReference type="Rhea" id="RHEA:53346"/>
    </physiologicalReaction>
</comment>
<evidence type="ECO:0000313" key="21">
    <source>
        <dbReference type="EMBL" id="KAF2225635.1"/>
    </source>
</evidence>
<evidence type="ECO:0000256" key="19">
    <source>
        <dbReference type="PIRSR" id="PIRSR006621-2"/>
    </source>
</evidence>
<dbReference type="PIRSF" id="PIRSF006621">
    <property type="entry name" value="Dus"/>
    <property type="match status" value="1"/>
</dbReference>
<dbReference type="GO" id="GO:0050660">
    <property type="term" value="F:flavin adenine dinucleotide binding"/>
    <property type="evidence" value="ECO:0007669"/>
    <property type="project" value="InterPro"/>
</dbReference>
<keyword evidence="8" id="KW-0520">NAD</keyword>
<evidence type="ECO:0000256" key="17">
    <source>
        <dbReference type="PIRNR" id="PIRNR006621"/>
    </source>
</evidence>
<keyword evidence="2 17" id="KW-0285">Flavoprotein</keyword>
<accession>A0A6A6GIR3</accession>
<evidence type="ECO:0000256" key="2">
    <source>
        <dbReference type="ARBA" id="ARBA00022630"/>
    </source>
</evidence>
<feature type="binding site" evidence="19">
    <location>
        <begin position="28"/>
        <end position="30"/>
    </location>
    <ligand>
        <name>FMN</name>
        <dbReference type="ChEBI" id="CHEBI:58210"/>
    </ligand>
</feature>
<keyword evidence="6" id="KW-0521">NADP</keyword>
<organism evidence="21 22">
    <name type="scientific">Elsinoe ampelina</name>
    <dbReference type="NCBI Taxonomy" id="302913"/>
    <lineage>
        <taxon>Eukaryota</taxon>
        <taxon>Fungi</taxon>
        <taxon>Dikarya</taxon>
        <taxon>Ascomycota</taxon>
        <taxon>Pezizomycotina</taxon>
        <taxon>Dothideomycetes</taxon>
        <taxon>Dothideomycetidae</taxon>
        <taxon>Myriangiales</taxon>
        <taxon>Elsinoaceae</taxon>
        <taxon>Elsinoe</taxon>
    </lineage>
</organism>
<dbReference type="InterPro" id="IPR035587">
    <property type="entry name" value="DUS-like_FMN-bd"/>
</dbReference>
<evidence type="ECO:0000256" key="1">
    <source>
        <dbReference type="ARBA" id="ARBA00001917"/>
    </source>
</evidence>
<evidence type="ECO:0000256" key="5">
    <source>
        <dbReference type="ARBA" id="ARBA00022694"/>
    </source>
</evidence>
<comment type="similarity">
    <text evidence="17">Belongs to the dus family.</text>
</comment>
<proteinExistence type="inferred from homology"/>
<keyword evidence="3 17" id="KW-0288">FMN</keyword>
<evidence type="ECO:0000256" key="3">
    <source>
        <dbReference type="ARBA" id="ARBA00022643"/>
    </source>
</evidence>
<dbReference type="FunFam" id="3.20.20.70:FF:000159">
    <property type="entry name" value="tRNA-dihydrouridine synthase 4"/>
    <property type="match status" value="1"/>
</dbReference>
<keyword evidence="22" id="KW-1185">Reference proteome</keyword>
<feature type="domain" description="DUS-like FMN-binding" evidence="20">
    <location>
        <begin position="26"/>
        <end position="286"/>
    </location>
</feature>
<dbReference type="PANTHER" id="PTHR11082:SF31">
    <property type="entry name" value="TRNA-DIHYDROURIDINE(20A_20B) SYNTHASE [NAD(P)+]-LIKE"/>
    <property type="match status" value="1"/>
</dbReference>
<dbReference type="GO" id="GO:0102267">
    <property type="term" value="F:tRNA-dihydrouridine20b synthase activity"/>
    <property type="evidence" value="ECO:0007669"/>
    <property type="project" value="UniProtKB-ARBA"/>
</dbReference>
<keyword evidence="19" id="KW-0547">Nucleotide-binding</keyword>
<evidence type="ECO:0000256" key="6">
    <source>
        <dbReference type="ARBA" id="ARBA00022857"/>
    </source>
</evidence>
<dbReference type="SUPFAM" id="SSF51395">
    <property type="entry name" value="FMN-linked oxidoreductases"/>
    <property type="match status" value="1"/>
</dbReference>
<keyword evidence="5 17" id="KW-0819">tRNA processing</keyword>
<protein>
    <recommendedName>
        <fullName evidence="17">tRNA-dihydrouridine synthase</fullName>
        <ecNumber evidence="17">1.3.1.-</ecNumber>
    </recommendedName>
</protein>
<comment type="catalytic activity">
    <reaction evidence="11">
        <text>a 5,6-dihydrouridine in mRNA + NADP(+) = a uridine in mRNA + NADPH + H(+)</text>
        <dbReference type="Rhea" id="RHEA:69855"/>
        <dbReference type="Rhea" id="RHEA-COMP:14658"/>
        <dbReference type="Rhea" id="RHEA-COMP:17789"/>
        <dbReference type="ChEBI" id="CHEBI:15378"/>
        <dbReference type="ChEBI" id="CHEBI:57783"/>
        <dbReference type="ChEBI" id="CHEBI:58349"/>
        <dbReference type="ChEBI" id="CHEBI:65315"/>
        <dbReference type="ChEBI" id="CHEBI:74443"/>
    </reaction>
    <physiologicalReaction direction="right-to-left" evidence="11">
        <dbReference type="Rhea" id="RHEA:69857"/>
    </physiologicalReaction>
</comment>
<feature type="binding site" evidence="19">
    <location>
        <position position="180"/>
    </location>
    <ligand>
        <name>FMN</name>
        <dbReference type="ChEBI" id="CHEBI:58210"/>
    </ligand>
</feature>
<evidence type="ECO:0000256" key="9">
    <source>
        <dbReference type="ARBA" id="ARBA00045934"/>
    </source>
</evidence>
<evidence type="ECO:0000256" key="12">
    <source>
        <dbReference type="ARBA" id="ARBA00050434"/>
    </source>
</evidence>
<feature type="active site" description="Proton donor" evidence="18">
    <location>
        <position position="111"/>
    </location>
</feature>
<evidence type="ECO:0000313" key="22">
    <source>
        <dbReference type="Proteomes" id="UP000799538"/>
    </source>
</evidence>
<evidence type="ECO:0000256" key="11">
    <source>
        <dbReference type="ARBA" id="ARBA00049447"/>
    </source>
</evidence>
<dbReference type="EMBL" id="ML992503">
    <property type="protein sequence ID" value="KAF2225635.1"/>
    <property type="molecule type" value="Genomic_DNA"/>
</dbReference>
<evidence type="ECO:0000256" key="10">
    <source>
        <dbReference type="ARBA" id="ARBA00048342"/>
    </source>
</evidence>
<evidence type="ECO:0000256" key="14">
    <source>
        <dbReference type="ARBA" id="ARBA00051932"/>
    </source>
</evidence>
<comment type="similarity">
    <text evidence="16">Belongs to the Dus family. Dus4 subfamily.</text>
</comment>
<dbReference type="Gene3D" id="3.20.20.70">
    <property type="entry name" value="Aldolase class I"/>
    <property type="match status" value="1"/>
</dbReference>
<dbReference type="GO" id="GO:0006397">
    <property type="term" value="P:mRNA processing"/>
    <property type="evidence" value="ECO:0007669"/>
    <property type="project" value="UniProtKB-KW"/>
</dbReference>
<dbReference type="InterPro" id="IPR018517">
    <property type="entry name" value="tRNA_hU_synthase_CS"/>
</dbReference>
<evidence type="ECO:0000256" key="13">
    <source>
        <dbReference type="ARBA" id="ARBA00051779"/>
    </source>
</evidence>
<dbReference type="EC" id="1.3.1.-" evidence="17"/>
<name>A0A6A6GIR3_9PEZI</name>
<keyword evidence="4" id="KW-0507">mRNA processing</keyword>
<evidence type="ECO:0000256" key="8">
    <source>
        <dbReference type="ARBA" id="ARBA00023027"/>
    </source>
</evidence>
<dbReference type="CDD" id="cd02801">
    <property type="entry name" value="DUS_like_FMN"/>
    <property type="match status" value="1"/>
</dbReference>